<feature type="compositionally biased region" description="Acidic residues" evidence="2">
    <location>
        <begin position="554"/>
        <end position="564"/>
    </location>
</feature>
<dbReference type="SUPFAM" id="SSF144000">
    <property type="entry name" value="Oxysterol-binding protein-like"/>
    <property type="match status" value="1"/>
</dbReference>
<dbReference type="PROSITE" id="PS01013">
    <property type="entry name" value="OSBP"/>
    <property type="match status" value="1"/>
</dbReference>
<dbReference type="EMBL" id="BNJQ01000034">
    <property type="protein sequence ID" value="GHP11477.1"/>
    <property type="molecule type" value="Genomic_DNA"/>
</dbReference>
<dbReference type="GO" id="GO:0005829">
    <property type="term" value="C:cytosol"/>
    <property type="evidence" value="ECO:0007669"/>
    <property type="project" value="TreeGrafter"/>
</dbReference>
<comment type="caution">
    <text evidence="3">The sequence shown here is derived from an EMBL/GenBank/DDBJ whole genome shotgun (WGS) entry which is preliminary data.</text>
</comment>
<dbReference type="InterPro" id="IPR037239">
    <property type="entry name" value="OSBP_sf"/>
</dbReference>
<keyword evidence="4" id="KW-1185">Reference proteome</keyword>
<evidence type="ECO:0008006" key="5">
    <source>
        <dbReference type="Google" id="ProtNLM"/>
    </source>
</evidence>
<dbReference type="Pfam" id="PF01237">
    <property type="entry name" value="Oxysterol_BP"/>
    <property type="match status" value="1"/>
</dbReference>
<dbReference type="OrthoDB" id="14833at2759"/>
<feature type="compositionally biased region" description="Basic and acidic residues" evidence="2">
    <location>
        <begin position="76"/>
        <end position="86"/>
    </location>
</feature>
<dbReference type="InterPro" id="IPR000648">
    <property type="entry name" value="Oxysterol-bd"/>
</dbReference>
<feature type="compositionally biased region" description="Basic and acidic residues" evidence="2">
    <location>
        <begin position="56"/>
        <end position="68"/>
    </location>
</feature>
<feature type="compositionally biased region" description="Basic and acidic residues" evidence="2">
    <location>
        <begin position="479"/>
        <end position="496"/>
    </location>
</feature>
<evidence type="ECO:0000313" key="4">
    <source>
        <dbReference type="Proteomes" id="UP000660262"/>
    </source>
</evidence>
<evidence type="ECO:0000256" key="1">
    <source>
        <dbReference type="RuleBase" id="RU003844"/>
    </source>
</evidence>
<sequence length="576" mass="63455">MLRSLSDLVANIVAPTTQEDDEQGKDEDFTMKKKKKNSSSINGGNNATSSPPSISQKEEQQLRRRVDPDSSSSDDGVGRGDGHHENVTAPDDNDNSEEDIVSAPTSEADRMTLFNNLNLTKYINKDVMSVASLPIFLFEPTTTLQRIAEIFEHGHALLILANSQQDPVMRMAYVAAFAVANYAGSERTGKPFNPILGETFEMVGGGGAGFTTATAATDDKRDDDAANDSTTKNFYLLAEQVSHHPPIGAAHAECTNHYEYSITSAPKTKFHGNSVTIYPINYTTVQLKSQRQETYRLRRTPVTAVNNLIVGGSMWTDTHGTLEICSDDGVTTCTLQFEQCGSFGEGHYEVMGTVRRNGVPQVAICGLWNEGLDAVACDVDGNPIDDADPISLWRVDPAYVEASKKNKYSVTPFVDRMNACDASSLGALVRRRNSGRACDLSAAVVDDGDRLLLPSDSRLRPDREALQRGDLSTAARWKGRLEEQQREERRRRDAEGTEYKPRYFTLRRRRGAEEEESNDDDAPMAIPYDVDLERFRRRADAAIMAATTMAPAAGDDDDDDGADDDCVKFAPWQYSD</sequence>
<reference evidence="3" key="1">
    <citation type="submission" date="2020-10" db="EMBL/GenBank/DDBJ databases">
        <title>Unveiling of a novel bifunctional photoreceptor, Dualchrome1, isolated from a cosmopolitan green alga.</title>
        <authorList>
            <person name="Suzuki S."/>
            <person name="Kawachi M."/>
        </authorList>
    </citation>
    <scope>NUCLEOTIDE SEQUENCE</scope>
    <source>
        <strain evidence="3">NIES 2893</strain>
    </source>
</reference>
<evidence type="ECO:0000313" key="3">
    <source>
        <dbReference type="EMBL" id="GHP11477.1"/>
    </source>
</evidence>
<organism evidence="3 4">
    <name type="scientific">Pycnococcus provasolii</name>
    <dbReference type="NCBI Taxonomy" id="41880"/>
    <lineage>
        <taxon>Eukaryota</taxon>
        <taxon>Viridiplantae</taxon>
        <taxon>Chlorophyta</taxon>
        <taxon>Pseudoscourfieldiophyceae</taxon>
        <taxon>Pseudoscourfieldiales</taxon>
        <taxon>Pycnococcaceae</taxon>
        <taxon>Pycnococcus</taxon>
    </lineage>
</organism>
<feature type="compositionally biased region" description="Low complexity" evidence="2">
    <location>
        <begin position="38"/>
        <end position="50"/>
    </location>
</feature>
<accession>A0A830I2T2</accession>
<gene>
    <name evidence="3" type="ORF">PPROV_001020500</name>
</gene>
<dbReference type="Gene3D" id="2.40.160.120">
    <property type="match status" value="1"/>
</dbReference>
<feature type="region of interest" description="Disordered" evidence="2">
    <location>
        <begin position="1"/>
        <end position="99"/>
    </location>
</feature>
<name>A0A830I2T2_9CHLO</name>
<dbReference type="GO" id="GO:0032934">
    <property type="term" value="F:sterol binding"/>
    <property type="evidence" value="ECO:0007669"/>
    <property type="project" value="TreeGrafter"/>
</dbReference>
<dbReference type="Gene3D" id="3.30.70.3490">
    <property type="match status" value="1"/>
</dbReference>
<dbReference type="PANTHER" id="PTHR10972:SF136">
    <property type="entry name" value="OXYSTEROL-BINDING PROTEIN 8"/>
    <property type="match status" value="1"/>
</dbReference>
<feature type="region of interest" description="Disordered" evidence="2">
    <location>
        <begin position="549"/>
        <end position="576"/>
    </location>
</feature>
<comment type="similarity">
    <text evidence="1">Belongs to the OSBP family.</text>
</comment>
<dbReference type="AlphaFoldDB" id="A0A830I2T2"/>
<protein>
    <recommendedName>
        <fullName evidence="5">Oxysterol-binding protein</fullName>
    </recommendedName>
</protein>
<dbReference type="Proteomes" id="UP000660262">
    <property type="component" value="Unassembled WGS sequence"/>
</dbReference>
<feature type="region of interest" description="Disordered" evidence="2">
    <location>
        <begin position="477"/>
        <end position="496"/>
    </location>
</feature>
<dbReference type="InterPro" id="IPR018494">
    <property type="entry name" value="Oxysterol-bd_CS"/>
</dbReference>
<proteinExistence type="inferred from homology"/>
<evidence type="ECO:0000256" key="2">
    <source>
        <dbReference type="SAM" id="MobiDB-lite"/>
    </source>
</evidence>
<dbReference type="PANTHER" id="PTHR10972">
    <property type="entry name" value="OXYSTEROL-BINDING PROTEIN-RELATED"/>
    <property type="match status" value="1"/>
</dbReference>
<dbReference type="GO" id="GO:0016020">
    <property type="term" value="C:membrane"/>
    <property type="evidence" value="ECO:0007669"/>
    <property type="project" value="TreeGrafter"/>
</dbReference>